<dbReference type="InterPro" id="IPR000194">
    <property type="entry name" value="ATPase_F1/V1/A1_a/bsu_nucl-bd"/>
</dbReference>
<evidence type="ECO:0000256" key="4">
    <source>
        <dbReference type="ARBA" id="ARBA00018860"/>
    </source>
</evidence>
<dbReference type="FunFam" id="2.40.30.20:FF:000002">
    <property type="entry name" value="V-type proton ATPase catalytic subunit A"/>
    <property type="match status" value="1"/>
</dbReference>
<dbReference type="AlphaFoldDB" id="A0A2U1L648"/>
<evidence type="ECO:0000259" key="16">
    <source>
        <dbReference type="Pfam" id="PF22919"/>
    </source>
</evidence>
<dbReference type="OrthoDB" id="1676488at2759"/>
<dbReference type="FunFam" id="2.40.50.100:FF:000008">
    <property type="entry name" value="V-type proton ATPase catalytic subunit A"/>
    <property type="match status" value="1"/>
</dbReference>
<evidence type="ECO:0000259" key="14">
    <source>
        <dbReference type="Pfam" id="PF00006"/>
    </source>
</evidence>
<evidence type="ECO:0000256" key="11">
    <source>
        <dbReference type="ARBA" id="ARBA00030856"/>
    </source>
</evidence>
<evidence type="ECO:0000256" key="13">
    <source>
        <dbReference type="ARBA" id="ARBA00048383"/>
    </source>
</evidence>
<evidence type="ECO:0000256" key="3">
    <source>
        <dbReference type="ARBA" id="ARBA00012473"/>
    </source>
</evidence>
<dbReference type="InterPro" id="IPR023366">
    <property type="entry name" value="ATP_synth_asu-like_sf"/>
</dbReference>
<comment type="similarity">
    <text evidence="2">Belongs to the ATPase alpha/beta chains family.</text>
</comment>
<evidence type="ECO:0000256" key="7">
    <source>
        <dbReference type="ARBA" id="ARBA00022781"/>
    </source>
</evidence>
<dbReference type="Gene3D" id="3.40.50.300">
    <property type="entry name" value="P-loop containing nucleotide triphosphate hydrolases"/>
    <property type="match status" value="2"/>
</dbReference>
<gene>
    <name evidence="17" type="ORF">CTI12_AA507770</name>
</gene>
<evidence type="ECO:0000313" key="17">
    <source>
        <dbReference type="EMBL" id="PWA44476.1"/>
    </source>
</evidence>
<comment type="caution">
    <text evidence="17">The sequence shown here is derived from an EMBL/GenBank/DDBJ whole genome shotgun (WGS) entry which is preliminary data.</text>
</comment>
<dbReference type="GO" id="GO:0000325">
    <property type="term" value="C:plant-type vacuole"/>
    <property type="evidence" value="ECO:0007669"/>
    <property type="project" value="TreeGrafter"/>
</dbReference>
<accession>A0A2U1L648</accession>
<evidence type="ECO:0000256" key="6">
    <source>
        <dbReference type="ARBA" id="ARBA00022741"/>
    </source>
</evidence>
<keyword evidence="18" id="KW-1185">Reference proteome</keyword>
<evidence type="ECO:0000256" key="9">
    <source>
        <dbReference type="ARBA" id="ARBA00022967"/>
    </source>
</evidence>
<dbReference type="STRING" id="35608.A0A2U1L648"/>
<dbReference type="Pfam" id="PF22919">
    <property type="entry name" value="ATP-synt_VA_C"/>
    <property type="match status" value="1"/>
</dbReference>
<dbReference type="GO" id="GO:0046961">
    <property type="term" value="F:proton-transporting ATPase activity, rotational mechanism"/>
    <property type="evidence" value="ECO:0007669"/>
    <property type="project" value="InterPro"/>
</dbReference>
<dbReference type="CDD" id="cd18111">
    <property type="entry name" value="ATP-synt_V_A-type_alpha_C"/>
    <property type="match status" value="1"/>
</dbReference>
<keyword evidence="8" id="KW-0067">ATP-binding</keyword>
<reference evidence="17 18" key="1">
    <citation type="journal article" date="2018" name="Mol. Plant">
        <title>The genome of Artemisia annua provides insight into the evolution of Asteraceae family and artemisinin biosynthesis.</title>
        <authorList>
            <person name="Shen Q."/>
            <person name="Zhang L."/>
            <person name="Liao Z."/>
            <person name="Wang S."/>
            <person name="Yan T."/>
            <person name="Shi P."/>
            <person name="Liu M."/>
            <person name="Fu X."/>
            <person name="Pan Q."/>
            <person name="Wang Y."/>
            <person name="Lv Z."/>
            <person name="Lu X."/>
            <person name="Zhang F."/>
            <person name="Jiang W."/>
            <person name="Ma Y."/>
            <person name="Chen M."/>
            <person name="Hao X."/>
            <person name="Li L."/>
            <person name="Tang Y."/>
            <person name="Lv G."/>
            <person name="Zhou Y."/>
            <person name="Sun X."/>
            <person name="Brodelius P.E."/>
            <person name="Rose J.K.C."/>
            <person name="Tang K."/>
        </authorList>
    </citation>
    <scope>NUCLEOTIDE SEQUENCE [LARGE SCALE GENOMIC DNA]</scope>
    <source>
        <strain evidence="18">cv. Huhao1</strain>
        <tissue evidence="17">Leaf</tissue>
    </source>
</reference>
<dbReference type="CDD" id="cd01134">
    <property type="entry name" value="V_A-ATPase_A"/>
    <property type="match status" value="1"/>
</dbReference>
<dbReference type="PROSITE" id="PS00152">
    <property type="entry name" value="ATPASE_ALPHA_BETA"/>
    <property type="match status" value="1"/>
</dbReference>
<feature type="domain" description="ATP synthase A/B type C-terminal" evidence="16">
    <location>
        <begin position="454"/>
        <end position="549"/>
    </location>
</feature>
<dbReference type="PANTHER" id="PTHR43607:SF1">
    <property type="entry name" value="H(+)-TRANSPORTING TWO-SECTOR ATPASE"/>
    <property type="match status" value="1"/>
</dbReference>
<dbReference type="SUPFAM" id="SSF50615">
    <property type="entry name" value="N-terminal domain of alpha and beta subunits of F1 ATP synthase"/>
    <property type="match status" value="1"/>
</dbReference>
<dbReference type="EMBL" id="PKPP01011259">
    <property type="protein sequence ID" value="PWA44476.1"/>
    <property type="molecule type" value="Genomic_DNA"/>
</dbReference>
<evidence type="ECO:0000256" key="8">
    <source>
        <dbReference type="ARBA" id="ARBA00022840"/>
    </source>
</evidence>
<dbReference type="InterPro" id="IPR020003">
    <property type="entry name" value="ATPase_a/bsu_AS"/>
</dbReference>
<organism evidence="17 18">
    <name type="scientific">Artemisia annua</name>
    <name type="common">Sweet wormwood</name>
    <dbReference type="NCBI Taxonomy" id="35608"/>
    <lineage>
        <taxon>Eukaryota</taxon>
        <taxon>Viridiplantae</taxon>
        <taxon>Streptophyta</taxon>
        <taxon>Embryophyta</taxon>
        <taxon>Tracheophyta</taxon>
        <taxon>Spermatophyta</taxon>
        <taxon>Magnoliopsida</taxon>
        <taxon>eudicotyledons</taxon>
        <taxon>Gunneridae</taxon>
        <taxon>Pentapetalae</taxon>
        <taxon>asterids</taxon>
        <taxon>campanulids</taxon>
        <taxon>Asterales</taxon>
        <taxon>Asteraceae</taxon>
        <taxon>Asteroideae</taxon>
        <taxon>Anthemideae</taxon>
        <taxon>Artemisiinae</taxon>
        <taxon>Artemisia</taxon>
    </lineage>
</organism>
<dbReference type="InterPro" id="IPR055190">
    <property type="entry name" value="ATP-synt_VA_C"/>
</dbReference>
<dbReference type="Pfam" id="PF00006">
    <property type="entry name" value="ATP-synt_ab"/>
    <property type="match status" value="1"/>
</dbReference>
<dbReference type="EC" id="7.1.2.2" evidence="3"/>
<evidence type="ECO:0000259" key="15">
    <source>
        <dbReference type="Pfam" id="PF02874"/>
    </source>
</evidence>
<dbReference type="CDD" id="cd18119">
    <property type="entry name" value="ATP-synt_V_A-type_alpha_N"/>
    <property type="match status" value="1"/>
</dbReference>
<dbReference type="PANTHER" id="PTHR43607">
    <property type="entry name" value="V-TYPE PROTON ATPASE CATALYTIC SUBUNIT A"/>
    <property type="match status" value="1"/>
</dbReference>
<evidence type="ECO:0000313" key="18">
    <source>
        <dbReference type="Proteomes" id="UP000245207"/>
    </source>
</evidence>
<evidence type="ECO:0000256" key="2">
    <source>
        <dbReference type="ARBA" id="ARBA00008936"/>
    </source>
</evidence>
<dbReference type="Gene3D" id="1.10.1140.10">
    <property type="entry name" value="Bovine Mitochondrial F1-atpase, Atp Synthase Beta Chain, Chain D, domain 3"/>
    <property type="match status" value="1"/>
</dbReference>
<keyword evidence="9" id="KW-1278">Translocase</keyword>
<dbReference type="Gene3D" id="2.40.50.100">
    <property type="match status" value="1"/>
</dbReference>
<name>A0A2U1L648_ARTAN</name>
<evidence type="ECO:0000256" key="5">
    <source>
        <dbReference type="ARBA" id="ARBA00022448"/>
    </source>
</evidence>
<dbReference type="NCBIfam" id="NF003220">
    <property type="entry name" value="PRK04192.1"/>
    <property type="match status" value="1"/>
</dbReference>
<dbReference type="InterPro" id="IPR027417">
    <property type="entry name" value="P-loop_NTPase"/>
</dbReference>
<keyword evidence="5" id="KW-0813">Transport</keyword>
<keyword evidence="10" id="KW-0406">Ion transport</keyword>
<dbReference type="InterPro" id="IPR036121">
    <property type="entry name" value="ATPase_F1/V1/A1_a/bsu_N_sf"/>
</dbReference>
<keyword evidence="6" id="KW-0547">Nucleotide-binding</keyword>
<dbReference type="GO" id="GO:0005524">
    <property type="term" value="F:ATP binding"/>
    <property type="evidence" value="ECO:0007669"/>
    <property type="project" value="UniProtKB-KW"/>
</dbReference>
<evidence type="ECO:0000256" key="12">
    <source>
        <dbReference type="ARBA" id="ARBA00032088"/>
    </source>
</evidence>
<dbReference type="Gene3D" id="2.40.30.20">
    <property type="match status" value="1"/>
</dbReference>
<dbReference type="SUPFAM" id="SSF52540">
    <property type="entry name" value="P-loop containing nucleoside triphosphate hydrolases"/>
    <property type="match status" value="1"/>
</dbReference>
<proteinExistence type="inferred from homology"/>
<dbReference type="Pfam" id="PF02874">
    <property type="entry name" value="ATP-synt_ab_N"/>
    <property type="match status" value="1"/>
</dbReference>
<dbReference type="Proteomes" id="UP000245207">
    <property type="component" value="Unassembled WGS sequence"/>
</dbReference>
<comment type="catalytic activity">
    <reaction evidence="13">
        <text>ATP + H2O + 4 H(+)(in) = ADP + phosphate + 5 H(+)(out)</text>
        <dbReference type="Rhea" id="RHEA:57720"/>
        <dbReference type="ChEBI" id="CHEBI:15377"/>
        <dbReference type="ChEBI" id="CHEBI:15378"/>
        <dbReference type="ChEBI" id="CHEBI:30616"/>
        <dbReference type="ChEBI" id="CHEBI:43474"/>
        <dbReference type="ChEBI" id="CHEBI:456216"/>
        <dbReference type="EC" id="7.1.2.2"/>
    </reaction>
</comment>
<evidence type="ECO:0000256" key="1">
    <source>
        <dbReference type="ARBA" id="ARBA00003685"/>
    </source>
</evidence>
<dbReference type="GO" id="GO:0046034">
    <property type="term" value="P:ATP metabolic process"/>
    <property type="evidence" value="ECO:0007669"/>
    <property type="project" value="InterPro"/>
</dbReference>
<dbReference type="InterPro" id="IPR024034">
    <property type="entry name" value="ATPase_F1/V1_b/a_C"/>
</dbReference>
<dbReference type="InterPro" id="IPR022878">
    <property type="entry name" value="V-ATPase_asu"/>
</dbReference>
<feature type="domain" description="ATPase F1/V1/A1 complex alpha/beta subunit nucleotide-binding" evidence="14">
    <location>
        <begin position="210"/>
        <end position="446"/>
    </location>
</feature>
<feature type="domain" description="ATPase F1/V1/A1 complex alpha/beta subunit N-terminal" evidence="15">
    <location>
        <begin position="25"/>
        <end position="85"/>
    </location>
</feature>
<dbReference type="SUPFAM" id="SSF47917">
    <property type="entry name" value="C-terminal domain of alpha and beta subunits of F1 ATP synthase"/>
    <property type="match status" value="1"/>
</dbReference>
<evidence type="ECO:0000256" key="10">
    <source>
        <dbReference type="ARBA" id="ARBA00023065"/>
    </source>
</evidence>
<sequence length="620" mass="68696">MPSAYGARLTTFEDSEKESECGYVRKVSGPVVIADGMGGAAMYELVRVGHDNLIGEIIRLEGDSATIQVYEETAGLMVNDPVLRTHKPLSVELGPGILGNIFDGIQRPLKTIARISGDVYIPRGVSVPALDKDILWEFQPNKIGEGDLITGGDLYATVFENSLVEHRIALPPDAMGKVTYVAPAGHYSLQDTVLELEFQGVKKQFTMLQRVLDALFPSVLGGTCAIPGAFGCGKTVISQALSKYSNSDTVVYVGCGERGNEMAEVLMDFPQLTMTLPDGREESVMKRTTLVANTSNMPVAAREASIYTGITIAEYFRDMGYNVSMMADSTSRWAEALREISGRLAEMPADSGYPAYLAARLASFYERAGKVKCLGGPERDGSVTIVGAVSPPGGDFSDPVTSSTLSIVQFVANIGHCTFYQVFWGLDKKLAQRKHFPSVNWLISYSKYSTALESFYEKFDSDFIDIRTKAREVLQREDDLNEIVQLVGKDALAESDKITLETAKLLREDYLAQNAFTPYDKYCPFYKSVWMMRNIIHFYNLANQSVERGAGMDGQKITYSLIKHRLGDLFYRLVSQKFEDPAEGEDVLTGKFKKLYEDLTAGFRNLEDETRASRKEEERK</sequence>
<dbReference type="FunFam" id="1.10.1140.10:FF:000002">
    <property type="entry name" value="V-type proton ATPase catalytic subunit A"/>
    <property type="match status" value="1"/>
</dbReference>
<protein>
    <recommendedName>
        <fullName evidence="4">V-type proton ATPase catalytic subunit A</fullName>
        <ecNumber evidence="3">7.1.2.2</ecNumber>
    </recommendedName>
    <alternativeName>
        <fullName evidence="12">V-ATPase 69 kDa subunit</fullName>
    </alternativeName>
    <alternativeName>
        <fullName evidence="11">Vacuolar proton pump subunit alpha</fullName>
    </alternativeName>
</protein>
<comment type="function">
    <text evidence="1">Catalytic subunit of the peripheral V1 complex of vacuolar ATPase. V-ATPase vacuolar ATPase is responsible for acidifying a variety of intracellular compartments in eukaryotic cells.</text>
</comment>
<keyword evidence="7" id="KW-0375">Hydrogen ion transport</keyword>
<dbReference type="InterPro" id="IPR004100">
    <property type="entry name" value="ATPase_F1/V1/A1_a/bsu_N"/>
</dbReference>